<evidence type="ECO:0000313" key="2">
    <source>
        <dbReference type="Proteomes" id="UP000191612"/>
    </source>
</evidence>
<proteinExistence type="predicted"/>
<dbReference type="AlphaFoldDB" id="A0A1V6RP43"/>
<dbReference type="Proteomes" id="UP000191612">
    <property type="component" value="Unassembled WGS sequence"/>
</dbReference>
<reference evidence="2" key="1">
    <citation type="journal article" date="2017" name="Nat. Microbiol.">
        <title>Global analysis of biosynthetic gene clusters reveals vast potential of secondary metabolite production in Penicillium species.</title>
        <authorList>
            <person name="Nielsen J.C."/>
            <person name="Grijseels S."/>
            <person name="Prigent S."/>
            <person name="Ji B."/>
            <person name="Dainat J."/>
            <person name="Nielsen K.F."/>
            <person name="Frisvad J.C."/>
            <person name="Workman M."/>
            <person name="Nielsen J."/>
        </authorList>
    </citation>
    <scope>NUCLEOTIDE SEQUENCE [LARGE SCALE GENOMIC DNA]</scope>
    <source>
        <strain evidence="2">IBT 29525</strain>
    </source>
</reference>
<dbReference type="EMBL" id="MDYO01000001">
    <property type="protein sequence ID" value="OQE03551.1"/>
    <property type="molecule type" value="Genomic_DNA"/>
</dbReference>
<dbReference type="STRING" id="60172.A0A1V6RP43"/>
<keyword evidence="2" id="KW-1185">Reference proteome</keyword>
<accession>A0A1V6RP43</accession>
<protein>
    <submittedName>
        <fullName evidence="1">Uncharacterized protein</fullName>
    </submittedName>
</protein>
<organism evidence="1 2">
    <name type="scientific">Penicillium solitum</name>
    <dbReference type="NCBI Taxonomy" id="60172"/>
    <lineage>
        <taxon>Eukaryota</taxon>
        <taxon>Fungi</taxon>
        <taxon>Dikarya</taxon>
        <taxon>Ascomycota</taxon>
        <taxon>Pezizomycotina</taxon>
        <taxon>Eurotiomycetes</taxon>
        <taxon>Eurotiomycetidae</taxon>
        <taxon>Eurotiales</taxon>
        <taxon>Aspergillaceae</taxon>
        <taxon>Penicillium</taxon>
    </lineage>
</organism>
<evidence type="ECO:0000313" key="1">
    <source>
        <dbReference type="EMBL" id="OQE03551.1"/>
    </source>
</evidence>
<gene>
    <name evidence="1" type="ORF">PENSOL_c001G05813</name>
</gene>
<sequence length="279" mass="32036">MMSFEDVLPSTTPRYKYNHGGIDECIRVVGQEFDRYERESSGGTSNPYFIMDIDERSYIECFINPGEGLLLLSSEVYNHASQSTIVEVGSPTHPTAVIALNEIFQAWHSLHDTSIVNTGTAGFRGETISKRGAMSWVPMDPSSRKRQDWPSLVGEVAWCEPRRKLLQDIEFWFKESNGQVKVVIAMTVHPRGRITIEQWRRNQRPDGSMDLRIPAQRIEIVRKPAPDCPRVSGELKLKFRDVYLREKKETDKDFVVTEKSMELLALQVWDVQFPKDVNT</sequence>
<comment type="caution">
    <text evidence="1">The sequence shown here is derived from an EMBL/GenBank/DDBJ whole genome shotgun (WGS) entry which is preliminary data.</text>
</comment>
<name>A0A1V6RP43_9EURO</name>